<dbReference type="InterPro" id="IPR018855">
    <property type="entry name" value="Psome_chaperone_1_fun"/>
</dbReference>
<dbReference type="Pfam" id="PF10450">
    <property type="entry name" value="POC1"/>
    <property type="match status" value="1"/>
</dbReference>
<sequence>MLRPFQEFATPRHIIQDNQVDDTLDGTEPIIPTITIDHHLNTVSDYFIAIPQVLELVSDAILLSYTKNATIISTISVTFPDLEAGDEMEHHDNNDDQDDEFDEDEQLYRSSANYSIKQDEKKINVFQITLPSNTKINLITIPTFKNKFIYNMLSIKILDEYKINEQLICLGTSELNNNETINKLISKSISSFPSKLLINQVPDLAPPHFITGSAGALISRSNIKKIKNVNLIVDAEGAFHMDLERFNYEALVDLGIVLSDYLSLNQSVVQNIENKLKFRKASSGSSGLYL</sequence>
<dbReference type="Proteomes" id="UP000094801">
    <property type="component" value="Unassembled WGS sequence"/>
</dbReference>
<dbReference type="Gene3D" id="3.40.50.12120">
    <property type="entry name" value="POC1 chaperone"/>
    <property type="match status" value="1"/>
</dbReference>
<dbReference type="OrthoDB" id="3980818at2759"/>
<feature type="region of interest" description="Disordered" evidence="1">
    <location>
        <begin position="85"/>
        <end position="104"/>
    </location>
</feature>
<reference evidence="3" key="1">
    <citation type="submission" date="2016-04" db="EMBL/GenBank/DDBJ databases">
        <title>Comparative genomics of biotechnologically important yeasts.</title>
        <authorList>
            <consortium name="DOE Joint Genome Institute"/>
            <person name="Riley R."/>
            <person name="Haridas S."/>
            <person name="Wolfe K.H."/>
            <person name="Lopes M.R."/>
            <person name="Hittinger C.T."/>
            <person name="Goker M."/>
            <person name="Salamov A."/>
            <person name="Wisecaver J."/>
            <person name="Long T.M."/>
            <person name="Aerts A.L."/>
            <person name="Barry K."/>
            <person name="Choi C."/>
            <person name="Clum A."/>
            <person name="Coughlan A.Y."/>
            <person name="Deshpande S."/>
            <person name="Douglass A.P."/>
            <person name="Hanson S.J."/>
            <person name="Klenk H.-P."/>
            <person name="Labutti K."/>
            <person name="Lapidus A."/>
            <person name="Lindquist E."/>
            <person name="Lipzen A."/>
            <person name="Meier-Kolthoff J.P."/>
            <person name="Ohm R.A."/>
            <person name="Otillar R.P."/>
            <person name="Pangilinan J."/>
            <person name="Peng Y."/>
            <person name="Rokas A."/>
            <person name="Rosa C.A."/>
            <person name="Scheuner C."/>
            <person name="Sibirny A.A."/>
            <person name="Slot J.C."/>
            <person name="Stielow J.B."/>
            <person name="Sun H."/>
            <person name="Kurtzman C.P."/>
            <person name="Blackwell M."/>
            <person name="Grigoriev I.V."/>
            <person name="Jeffries T.W."/>
        </authorList>
    </citation>
    <scope>NUCLEOTIDE SEQUENCE [LARGE SCALE GENOMIC DNA]</scope>
    <source>
        <strain evidence="3">NRRL YB-2248</strain>
    </source>
</reference>
<feature type="compositionally biased region" description="Acidic residues" evidence="1">
    <location>
        <begin position="95"/>
        <end position="104"/>
    </location>
</feature>
<evidence type="ECO:0008006" key="4">
    <source>
        <dbReference type="Google" id="ProtNLM"/>
    </source>
</evidence>
<dbReference type="EMBL" id="KV453851">
    <property type="protein sequence ID" value="ODV86053.1"/>
    <property type="molecule type" value="Genomic_DNA"/>
</dbReference>
<accession>A0A1E4T2S8</accession>
<proteinExistence type="predicted"/>
<dbReference type="AlphaFoldDB" id="A0A1E4T2S8"/>
<evidence type="ECO:0000313" key="3">
    <source>
        <dbReference type="Proteomes" id="UP000094801"/>
    </source>
</evidence>
<dbReference type="GO" id="GO:0043248">
    <property type="term" value="P:proteasome assembly"/>
    <property type="evidence" value="ECO:0007669"/>
    <property type="project" value="InterPro"/>
</dbReference>
<name>A0A1E4T2S8_9ASCO</name>
<keyword evidence="3" id="KW-1185">Reference proteome</keyword>
<dbReference type="InterPro" id="IPR038605">
    <property type="entry name" value="Pba1_sf"/>
</dbReference>
<evidence type="ECO:0000256" key="1">
    <source>
        <dbReference type="SAM" id="MobiDB-lite"/>
    </source>
</evidence>
<protein>
    <recommendedName>
        <fullName evidence="4">Proteasome assembly chaperone 1</fullName>
    </recommendedName>
</protein>
<gene>
    <name evidence="2" type="ORF">CANARDRAFT_28103</name>
</gene>
<organism evidence="2 3">
    <name type="scientific">[Candida] arabinofermentans NRRL YB-2248</name>
    <dbReference type="NCBI Taxonomy" id="983967"/>
    <lineage>
        <taxon>Eukaryota</taxon>
        <taxon>Fungi</taxon>
        <taxon>Dikarya</taxon>
        <taxon>Ascomycota</taxon>
        <taxon>Saccharomycotina</taxon>
        <taxon>Pichiomycetes</taxon>
        <taxon>Pichiales</taxon>
        <taxon>Pichiaceae</taxon>
        <taxon>Ogataea</taxon>
        <taxon>Ogataea/Candida clade</taxon>
    </lineage>
</organism>
<evidence type="ECO:0000313" key="2">
    <source>
        <dbReference type="EMBL" id="ODV86053.1"/>
    </source>
</evidence>
<dbReference type="STRING" id="983967.A0A1E4T2S8"/>